<feature type="compositionally biased region" description="Low complexity" evidence="2">
    <location>
        <begin position="21"/>
        <end position="30"/>
    </location>
</feature>
<keyword evidence="5" id="KW-1185">Reference proteome</keyword>
<organism evidence="4 5">
    <name type="scientific">Streptomyces pactum</name>
    <dbReference type="NCBI Taxonomy" id="68249"/>
    <lineage>
        <taxon>Bacteria</taxon>
        <taxon>Bacillati</taxon>
        <taxon>Actinomycetota</taxon>
        <taxon>Actinomycetes</taxon>
        <taxon>Kitasatosporales</taxon>
        <taxon>Streptomycetaceae</taxon>
        <taxon>Streptomyces</taxon>
    </lineage>
</organism>
<evidence type="ECO:0000313" key="4">
    <source>
        <dbReference type="EMBL" id="MBH5335852.1"/>
    </source>
</evidence>
<name>A0ABS0NL71_9ACTN</name>
<evidence type="ECO:0000256" key="2">
    <source>
        <dbReference type="SAM" id="MobiDB-lite"/>
    </source>
</evidence>
<protein>
    <submittedName>
        <fullName evidence="4">Serine/threonine-protein phosphatase</fullName>
    </submittedName>
</protein>
<feature type="region of interest" description="Disordered" evidence="2">
    <location>
        <begin position="1"/>
        <end position="35"/>
    </location>
</feature>
<evidence type="ECO:0000259" key="3">
    <source>
        <dbReference type="SMART" id="SM00331"/>
    </source>
</evidence>
<dbReference type="SMART" id="SM00331">
    <property type="entry name" value="PP2C_SIG"/>
    <property type="match status" value="1"/>
</dbReference>
<dbReference type="Gene3D" id="3.60.40.10">
    <property type="entry name" value="PPM-type phosphatase domain"/>
    <property type="match status" value="1"/>
</dbReference>
<dbReference type="InterPro" id="IPR036457">
    <property type="entry name" value="PPM-type-like_dom_sf"/>
</dbReference>
<keyword evidence="1" id="KW-0378">Hydrolase</keyword>
<feature type="compositionally biased region" description="Low complexity" evidence="2">
    <location>
        <begin position="234"/>
        <end position="244"/>
    </location>
</feature>
<accession>A0ABS0NL71</accession>
<feature type="region of interest" description="Disordered" evidence="2">
    <location>
        <begin position="132"/>
        <end position="153"/>
    </location>
</feature>
<feature type="compositionally biased region" description="Low complexity" evidence="2">
    <location>
        <begin position="292"/>
        <end position="305"/>
    </location>
</feature>
<feature type="domain" description="PPM-type phosphatase" evidence="3">
    <location>
        <begin position="405"/>
        <end position="622"/>
    </location>
</feature>
<dbReference type="InterPro" id="IPR029016">
    <property type="entry name" value="GAF-like_dom_sf"/>
</dbReference>
<dbReference type="EMBL" id="JACYXC010000001">
    <property type="protein sequence ID" value="MBH5335852.1"/>
    <property type="molecule type" value="Genomic_DNA"/>
</dbReference>
<evidence type="ECO:0000313" key="5">
    <source>
        <dbReference type="Proteomes" id="UP000807371"/>
    </source>
</evidence>
<sequence>MSPHHSHKVAGIDPSVPPPAHTADPVAAASAPPPPPDAVVLDRLAGWVSDLTTLHELTERLARTTTLDSALHELLRAGAALVGARRGLVALEPADGLGPVTTIGLGLGRADLGHIETIPRGTASAGHLLDGLPAPHAPRPEVVHPDLASEEDLDPRHREVAARLGYAASYAVPLDPLGPSGTDAAPGTDAPGPIVPPAAPGPAEPVAPEPAGFHGGAPSPARPGTSGAECPGEAGRPASATTSGTGTGLGTPVPPGPSGAGVPGAGADVPGAGPGTPGAGGGVPGTGPGGPPRAAAAAPDTVGGVSRPGGATRTGDTAGPAGVTGVPGPAPAAGRGCATPGRLGGAVWLYDEPTQPVERQRHLLALYCRYAAEHLARLLELTRARAALATLRDGLLPARLPRTAGVRLAVRHRAARDGGGDWYDALPLPEGALGLAVGAVSGSGPSAVAAMGRLRASLRAYAVMEGEDPVAVLSDLELLLRLTEPARTATALFAYCEPELRRVVLAGAGHCPPLIIGEHRTEYVETSLSAPLGMLSCWEAPSVSIEPAPGETLLLYSDGLLHRAGDPMDRSFARLHAAAAGVPRALRHDPDAVVDHVLRTVLPDGGTAGDRTEDVVLLAAHFV</sequence>
<feature type="compositionally biased region" description="Pro residues" evidence="2">
    <location>
        <begin position="193"/>
        <end position="208"/>
    </location>
</feature>
<dbReference type="PANTHER" id="PTHR43156:SF2">
    <property type="entry name" value="STAGE II SPORULATION PROTEIN E"/>
    <property type="match status" value="1"/>
</dbReference>
<feature type="compositionally biased region" description="Gly residues" evidence="2">
    <location>
        <begin position="272"/>
        <end position="288"/>
    </location>
</feature>
<gene>
    <name evidence="4" type="ORF">IHE55_14075</name>
</gene>
<dbReference type="PANTHER" id="PTHR43156">
    <property type="entry name" value="STAGE II SPORULATION PROTEIN E-RELATED"/>
    <property type="match status" value="1"/>
</dbReference>
<dbReference type="InterPro" id="IPR052016">
    <property type="entry name" value="Bact_Sigma-Reg"/>
</dbReference>
<evidence type="ECO:0000256" key="1">
    <source>
        <dbReference type="ARBA" id="ARBA00022801"/>
    </source>
</evidence>
<dbReference type="Proteomes" id="UP000807371">
    <property type="component" value="Unassembled WGS sequence"/>
</dbReference>
<dbReference type="Pfam" id="PF07228">
    <property type="entry name" value="SpoIIE"/>
    <property type="match status" value="1"/>
</dbReference>
<feature type="region of interest" description="Disordered" evidence="2">
    <location>
        <begin position="177"/>
        <end position="337"/>
    </location>
</feature>
<dbReference type="InterPro" id="IPR001932">
    <property type="entry name" value="PPM-type_phosphatase-like_dom"/>
</dbReference>
<feature type="compositionally biased region" description="Low complexity" evidence="2">
    <location>
        <begin position="318"/>
        <end position="337"/>
    </location>
</feature>
<comment type="caution">
    <text evidence="4">The sequence shown here is derived from an EMBL/GenBank/DDBJ whole genome shotgun (WGS) entry which is preliminary data.</text>
</comment>
<proteinExistence type="predicted"/>
<reference evidence="4 5" key="1">
    <citation type="submission" date="2020-09" db="EMBL/GenBank/DDBJ databases">
        <title>Biosynthesis of the nuclear factor of activated T cells inhibitor NFAT-133 and its congeners in Streptomyces pactum.</title>
        <authorList>
            <person name="Zhou W."/>
            <person name="Posri P."/>
            <person name="Abugrain M.E."/>
            <person name="Weisberg A.J."/>
            <person name="Chang J.H."/>
            <person name="Mahmud T."/>
        </authorList>
    </citation>
    <scope>NUCLEOTIDE SEQUENCE [LARGE SCALE GENOMIC DNA]</scope>
    <source>
        <strain evidence="4 5">ATCC 27456</strain>
    </source>
</reference>
<dbReference type="Gene3D" id="3.30.450.40">
    <property type="match status" value="1"/>
</dbReference>